<keyword evidence="1" id="KW-0812">Transmembrane</keyword>
<feature type="transmembrane region" description="Helical" evidence="1">
    <location>
        <begin position="379"/>
        <end position="398"/>
    </location>
</feature>
<evidence type="ECO:0000313" key="3">
    <source>
        <dbReference type="Proteomes" id="UP000502508"/>
    </source>
</evidence>
<reference evidence="2 3" key="1">
    <citation type="submission" date="2020-03" db="EMBL/GenBank/DDBJ databases">
        <title>Whole genome shotgun sequence of Phytohabitans flavus NBRC 107702.</title>
        <authorList>
            <person name="Komaki H."/>
            <person name="Tamura T."/>
        </authorList>
    </citation>
    <scope>NUCLEOTIDE SEQUENCE [LARGE SCALE GENOMIC DNA]</scope>
    <source>
        <strain evidence="2 3">NBRC 107702</strain>
    </source>
</reference>
<gene>
    <name evidence="2" type="ORF">Pflav_013490</name>
</gene>
<feature type="transmembrane region" description="Helical" evidence="1">
    <location>
        <begin position="151"/>
        <end position="175"/>
    </location>
</feature>
<evidence type="ECO:0000313" key="2">
    <source>
        <dbReference type="EMBL" id="BCB74939.1"/>
    </source>
</evidence>
<feature type="transmembrane region" description="Helical" evidence="1">
    <location>
        <begin position="335"/>
        <end position="359"/>
    </location>
</feature>
<reference evidence="2 3" key="2">
    <citation type="submission" date="2020-03" db="EMBL/GenBank/DDBJ databases">
        <authorList>
            <person name="Ichikawa N."/>
            <person name="Kimura A."/>
            <person name="Kitahashi Y."/>
            <person name="Uohara A."/>
        </authorList>
    </citation>
    <scope>NUCLEOTIDE SEQUENCE [LARGE SCALE GENOMIC DNA]</scope>
    <source>
        <strain evidence="2 3">NBRC 107702</strain>
    </source>
</reference>
<protein>
    <recommendedName>
        <fullName evidence="4">Peptidase M50</fullName>
    </recommendedName>
</protein>
<evidence type="ECO:0000256" key="1">
    <source>
        <dbReference type="SAM" id="Phobius"/>
    </source>
</evidence>
<keyword evidence="1" id="KW-0472">Membrane</keyword>
<dbReference type="Proteomes" id="UP000502508">
    <property type="component" value="Chromosome"/>
</dbReference>
<dbReference type="EMBL" id="AP022870">
    <property type="protein sequence ID" value="BCB74939.1"/>
    <property type="molecule type" value="Genomic_DNA"/>
</dbReference>
<feature type="transmembrane region" description="Helical" evidence="1">
    <location>
        <begin position="220"/>
        <end position="242"/>
    </location>
</feature>
<evidence type="ECO:0008006" key="4">
    <source>
        <dbReference type="Google" id="ProtNLM"/>
    </source>
</evidence>
<accession>A0A6F8XMC4</accession>
<name>A0A6F8XMC4_9ACTN</name>
<organism evidence="2 3">
    <name type="scientific">Phytohabitans flavus</name>
    <dbReference type="NCBI Taxonomy" id="1076124"/>
    <lineage>
        <taxon>Bacteria</taxon>
        <taxon>Bacillati</taxon>
        <taxon>Actinomycetota</taxon>
        <taxon>Actinomycetes</taxon>
        <taxon>Micromonosporales</taxon>
        <taxon>Micromonosporaceae</taxon>
    </lineage>
</organism>
<proteinExistence type="predicted"/>
<sequence>MAGYTPDSLVTVRPFTHRSEGDTVILGDLDRHVFVAIPAEGLDILESLAAGNTVGHTARLYQEKYHDTPDIEDFLEALEQEGFIGEASAVDAGEVPEVRQAHWRWRFEWLSPRAAQRLVSWPVLAFCGLLMVVAAAMIVDDPGVLPKPGNALLFPTHFAALTWAWITFAMLGLFLHELGHLVAARAAGVPAGIGMGNQLWVLVAQTDMTAIWMKPKRQRYLAFAIGMVVDGVQTALLVFFIWSAHRGWVSPPEWAVLLATAVLLTPLARIIWQLFFFLRTDIYYIIATAFKCKNLMTDTDNYLRNRWARLRRSPHIVDQSGIPPGEMRVIRWYSLLWFFGRFASIVFYVLVLLPVFWGYVYQFILLLTGNDTQFSSFDFATVGILVFLINGGGLMLWLRGMYRGARARRRAARSRRVDEAAPTPEPAGIA</sequence>
<keyword evidence="1" id="KW-1133">Transmembrane helix</keyword>
<feature type="transmembrane region" description="Helical" evidence="1">
    <location>
        <begin position="118"/>
        <end position="139"/>
    </location>
</feature>
<feature type="transmembrane region" description="Helical" evidence="1">
    <location>
        <begin position="254"/>
        <end position="278"/>
    </location>
</feature>
<dbReference type="AlphaFoldDB" id="A0A6F8XMC4"/>
<keyword evidence="3" id="KW-1185">Reference proteome</keyword>
<dbReference type="KEGG" id="pfla:Pflav_013490"/>